<gene>
    <name evidence="4" type="ORF">LC087_01260</name>
</gene>
<organism evidence="4 5">
    <name type="scientific">Bacillus carboniphilus</name>
    <dbReference type="NCBI Taxonomy" id="86663"/>
    <lineage>
        <taxon>Bacteria</taxon>
        <taxon>Bacillati</taxon>
        <taxon>Bacillota</taxon>
        <taxon>Bacilli</taxon>
        <taxon>Bacillales</taxon>
        <taxon>Bacillaceae</taxon>
        <taxon>Bacillus</taxon>
    </lineage>
</organism>
<dbReference type="Gene3D" id="3.20.20.70">
    <property type="entry name" value="Aldolase class I"/>
    <property type="match status" value="1"/>
</dbReference>
<proteinExistence type="predicted"/>
<dbReference type="InterPro" id="IPR001155">
    <property type="entry name" value="OxRdtase_FMN_N"/>
</dbReference>
<dbReference type="PANTHER" id="PTHR43656">
    <property type="entry name" value="BINDING OXIDOREDUCTASE, PUTATIVE (AFU_ORTHOLOGUE AFUA_2G08260)-RELATED"/>
    <property type="match status" value="1"/>
</dbReference>
<dbReference type="EMBL" id="CP129013">
    <property type="protein sequence ID" value="WLR42896.1"/>
    <property type="molecule type" value="Genomic_DNA"/>
</dbReference>
<dbReference type="Proteomes" id="UP001197974">
    <property type="component" value="Chromosome"/>
</dbReference>
<dbReference type="PANTHER" id="PTHR43656:SF2">
    <property type="entry name" value="BINDING OXIDOREDUCTASE, PUTATIVE (AFU_ORTHOLOGUE AFUA_2G08260)-RELATED"/>
    <property type="match status" value="1"/>
</dbReference>
<evidence type="ECO:0000259" key="3">
    <source>
        <dbReference type="Pfam" id="PF00724"/>
    </source>
</evidence>
<dbReference type="CDD" id="cd04733">
    <property type="entry name" value="OYE_like_2_FMN"/>
    <property type="match status" value="1"/>
</dbReference>
<accession>A0ABY9JU20</accession>
<feature type="domain" description="NADH:flavin oxidoreductase/NADH oxidase N-terminal" evidence="3">
    <location>
        <begin position="7"/>
        <end position="342"/>
    </location>
</feature>
<name>A0ABY9JU20_9BACI</name>
<keyword evidence="5" id="KW-1185">Reference proteome</keyword>
<reference evidence="4 5" key="1">
    <citation type="submission" date="2023-06" db="EMBL/GenBank/DDBJ databases">
        <title>Five Gram-positive bacteria isolated from mangrove sediments in Shenzhen, Guangdong, China.</title>
        <authorList>
            <person name="Yu S."/>
            <person name="Zheng W."/>
            <person name="Huang Y."/>
        </authorList>
    </citation>
    <scope>NUCLEOTIDE SEQUENCE [LARGE SCALE GENOMIC DNA]</scope>
    <source>
        <strain evidence="4 5">SaN35-3</strain>
    </source>
</reference>
<dbReference type="InterPro" id="IPR051799">
    <property type="entry name" value="NADH_flavin_oxidoreductase"/>
</dbReference>
<protein>
    <submittedName>
        <fullName evidence="4">NADH:flavin oxidoreductase/NADH oxidase family protein</fullName>
    </submittedName>
</protein>
<dbReference type="Pfam" id="PF00724">
    <property type="entry name" value="Oxidored_FMN"/>
    <property type="match status" value="1"/>
</dbReference>
<evidence type="ECO:0000313" key="4">
    <source>
        <dbReference type="EMBL" id="WLR42896.1"/>
    </source>
</evidence>
<dbReference type="InterPro" id="IPR013785">
    <property type="entry name" value="Aldolase_TIM"/>
</dbReference>
<keyword evidence="2" id="KW-0560">Oxidoreductase</keyword>
<dbReference type="SUPFAM" id="SSF51395">
    <property type="entry name" value="FMN-linked oxidoreductases"/>
    <property type="match status" value="1"/>
</dbReference>
<evidence type="ECO:0000313" key="5">
    <source>
        <dbReference type="Proteomes" id="UP001197974"/>
    </source>
</evidence>
<keyword evidence="1" id="KW-0285">Flavoprotein</keyword>
<dbReference type="RefSeq" id="WP_226538695.1">
    <property type="nucleotide sequence ID" value="NZ_CP129013.1"/>
</dbReference>
<evidence type="ECO:0000256" key="1">
    <source>
        <dbReference type="ARBA" id="ARBA00022630"/>
    </source>
</evidence>
<evidence type="ECO:0000256" key="2">
    <source>
        <dbReference type="ARBA" id="ARBA00023002"/>
    </source>
</evidence>
<sequence>MSSKEALFSPLSLPCGATIKNRFFKAAMSESLANSNYAPSDMHTTLYKRWAEGGAGLILTGNVMIDPSALGEPRNVVVEDEKNFEMLKKWAVAGRKDGAHIWMQINHPGKQTPKFLTKEPVAPSNVPLKGDVEKFFAPPRELLSKEIKEIIGRFAETARIAKKAGFTGVEIHAAHGYLINQFLSPYHNKRHDEWGGSLQNRMRFLVDVYKEMRKQVGETFPIGVKLNSADFQKGGFTQHESLEVIKKLDELGVDLLEISGGNYENQNMIDLQKESTRKREAYFIEFAEKVKEQVDIPLVVTGGFKTEEGMAEALSSGAANMIGIARQMVIQPDLPNQIKQDRFKPYYLDKVKTPLKIFDQSGFSELYWYEYQMKRLGMGKEPKLKLSGTRLLTSTLLSQGLHTFKKRRSS</sequence>